<accession>A0A9R1VBC4</accession>
<comment type="caution">
    <text evidence="2">The sequence shown here is derived from an EMBL/GenBank/DDBJ whole genome shotgun (WGS) entry which is preliminary data.</text>
</comment>
<dbReference type="Proteomes" id="UP000235145">
    <property type="component" value="Unassembled WGS sequence"/>
</dbReference>
<evidence type="ECO:0000259" key="1">
    <source>
        <dbReference type="Pfam" id="PF04937"/>
    </source>
</evidence>
<dbReference type="Pfam" id="PF04937">
    <property type="entry name" value="DUF659"/>
    <property type="match status" value="1"/>
</dbReference>
<dbReference type="SUPFAM" id="SSF53098">
    <property type="entry name" value="Ribonuclease H-like"/>
    <property type="match status" value="1"/>
</dbReference>
<dbReference type="AlphaFoldDB" id="A0A9R1VBC4"/>
<reference evidence="2 3" key="1">
    <citation type="journal article" date="2017" name="Nat. Commun.">
        <title>Genome assembly with in vitro proximity ligation data and whole-genome triplication in lettuce.</title>
        <authorList>
            <person name="Reyes-Chin-Wo S."/>
            <person name="Wang Z."/>
            <person name="Yang X."/>
            <person name="Kozik A."/>
            <person name="Arikit S."/>
            <person name="Song C."/>
            <person name="Xia L."/>
            <person name="Froenicke L."/>
            <person name="Lavelle D.O."/>
            <person name="Truco M.J."/>
            <person name="Xia R."/>
            <person name="Zhu S."/>
            <person name="Xu C."/>
            <person name="Xu H."/>
            <person name="Xu X."/>
            <person name="Cox K."/>
            <person name="Korf I."/>
            <person name="Meyers B.C."/>
            <person name="Michelmore R.W."/>
        </authorList>
    </citation>
    <scope>NUCLEOTIDE SEQUENCE [LARGE SCALE GENOMIC DNA]</scope>
    <source>
        <strain evidence="3">cv. Salinas</strain>
        <tissue evidence="2">Seedlings</tissue>
    </source>
</reference>
<dbReference type="InterPro" id="IPR007021">
    <property type="entry name" value="DUF659"/>
</dbReference>
<evidence type="ECO:0000313" key="2">
    <source>
        <dbReference type="EMBL" id="KAJ0203887.1"/>
    </source>
</evidence>
<dbReference type="InterPro" id="IPR012337">
    <property type="entry name" value="RNaseH-like_sf"/>
</dbReference>
<evidence type="ECO:0000313" key="3">
    <source>
        <dbReference type="Proteomes" id="UP000235145"/>
    </source>
</evidence>
<dbReference type="EMBL" id="NBSK02000005">
    <property type="protein sequence ID" value="KAJ0203887.1"/>
    <property type="molecule type" value="Genomic_DNA"/>
</dbReference>
<keyword evidence="3" id="KW-1185">Reference proteome</keyword>
<gene>
    <name evidence="2" type="ORF">LSAT_V11C500248050</name>
</gene>
<dbReference type="PANTHER" id="PTHR32166">
    <property type="entry name" value="OSJNBA0013A04.12 PROTEIN"/>
    <property type="match status" value="1"/>
</dbReference>
<organism evidence="2 3">
    <name type="scientific">Lactuca sativa</name>
    <name type="common">Garden lettuce</name>
    <dbReference type="NCBI Taxonomy" id="4236"/>
    <lineage>
        <taxon>Eukaryota</taxon>
        <taxon>Viridiplantae</taxon>
        <taxon>Streptophyta</taxon>
        <taxon>Embryophyta</taxon>
        <taxon>Tracheophyta</taxon>
        <taxon>Spermatophyta</taxon>
        <taxon>Magnoliopsida</taxon>
        <taxon>eudicotyledons</taxon>
        <taxon>Gunneridae</taxon>
        <taxon>Pentapetalae</taxon>
        <taxon>asterids</taxon>
        <taxon>campanulids</taxon>
        <taxon>Asterales</taxon>
        <taxon>Asteraceae</taxon>
        <taxon>Cichorioideae</taxon>
        <taxon>Cichorieae</taxon>
        <taxon>Lactucinae</taxon>
        <taxon>Lactuca</taxon>
    </lineage>
</organism>
<sequence>MHLIFLKDVKQRVLLIIDSYRENGYTIKGDEYWDTRQTPLINFMVYCEKNVFHLVTHNATNYKAAKKNLCEKYTSIVWFPYAAHCINLIMKDISGWTKIIHPSANHFGTTFITLKSLYDHKHDLQAMVTSPNYKKAIRLKKAKEVKLIILNEKLLE</sequence>
<feature type="domain" description="DUF659" evidence="1">
    <location>
        <begin position="49"/>
        <end position="96"/>
    </location>
</feature>
<dbReference type="PANTHER" id="PTHR32166:SF121">
    <property type="entry name" value="DUF659 DOMAIN-CONTAINING PROTEIN"/>
    <property type="match status" value="1"/>
</dbReference>
<protein>
    <recommendedName>
        <fullName evidence="1">DUF659 domain-containing protein</fullName>
    </recommendedName>
</protein>
<name>A0A9R1VBC4_LACSA</name>
<proteinExistence type="predicted"/>